<proteinExistence type="predicted"/>
<keyword evidence="3" id="KW-1185">Reference proteome</keyword>
<dbReference type="InterPro" id="IPR000182">
    <property type="entry name" value="GNAT_dom"/>
</dbReference>
<dbReference type="GO" id="GO:0016747">
    <property type="term" value="F:acyltransferase activity, transferring groups other than amino-acyl groups"/>
    <property type="evidence" value="ECO:0007669"/>
    <property type="project" value="InterPro"/>
</dbReference>
<sequence>MLGSRSAGPATRGRLATPSSAVHASFLDALGEHHAEDLHAEVDAEALADPAVFRLWIEELRLAGVNGTADCARDRVPHRVLWWVDGDRYLGRVRINLVLNDELREFGGHIGYDVRPSARGQGHATALLGAALRLANGWGINPALLTCAPENAASRRVIERNGGTLQDVSNAGRLRYWCATG</sequence>
<dbReference type="InterPro" id="IPR016181">
    <property type="entry name" value="Acyl_CoA_acyltransferase"/>
</dbReference>
<keyword evidence="2" id="KW-0808">Transferase</keyword>
<gene>
    <name evidence="2" type="ORF">SAMN05444365_103180</name>
</gene>
<protein>
    <submittedName>
        <fullName evidence="2">Predicted acetyltransferase</fullName>
    </submittedName>
</protein>
<evidence type="ECO:0000313" key="3">
    <source>
        <dbReference type="Proteomes" id="UP000242415"/>
    </source>
</evidence>
<evidence type="ECO:0000313" key="2">
    <source>
        <dbReference type="EMBL" id="SDY70199.1"/>
    </source>
</evidence>
<accession>A0A1H3M1U1</accession>
<feature type="domain" description="N-acetyltransferase" evidence="1">
    <location>
        <begin position="40"/>
        <end position="181"/>
    </location>
</feature>
<organism evidence="2 3">
    <name type="scientific">Micromonospora pattaloongensis</name>
    <dbReference type="NCBI Taxonomy" id="405436"/>
    <lineage>
        <taxon>Bacteria</taxon>
        <taxon>Bacillati</taxon>
        <taxon>Actinomycetota</taxon>
        <taxon>Actinomycetes</taxon>
        <taxon>Micromonosporales</taxon>
        <taxon>Micromonosporaceae</taxon>
        <taxon>Micromonospora</taxon>
    </lineage>
</organism>
<dbReference type="PROSITE" id="PS51186">
    <property type="entry name" value="GNAT"/>
    <property type="match status" value="1"/>
</dbReference>
<reference evidence="3" key="1">
    <citation type="submission" date="2016-10" db="EMBL/GenBank/DDBJ databases">
        <authorList>
            <person name="Varghese N."/>
            <person name="Submissions S."/>
        </authorList>
    </citation>
    <scope>NUCLEOTIDE SEQUENCE [LARGE SCALE GENOMIC DNA]</scope>
    <source>
        <strain evidence="3">DSM 45245</strain>
    </source>
</reference>
<evidence type="ECO:0000259" key="1">
    <source>
        <dbReference type="PROSITE" id="PS51186"/>
    </source>
</evidence>
<dbReference type="PANTHER" id="PTHR39173">
    <property type="entry name" value="ACETYLTRANSFERASE"/>
    <property type="match status" value="1"/>
</dbReference>
<dbReference type="Proteomes" id="UP000242415">
    <property type="component" value="Unassembled WGS sequence"/>
</dbReference>
<name>A0A1H3M1U1_9ACTN</name>
<dbReference type="Gene3D" id="3.40.630.30">
    <property type="match status" value="1"/>
</dbReference>
<dbReference type="Pfam" id="PF13302">
    <property type="entry name" value="Acetyltransf_3"/>
    <property type="match status" value="1"/>
</dbReference>
<dbReference type="EMBL" id="FNPH01000003">
    <property type="protein sequence ID" value="SDY70199.1"/>
    <property type="molecule type" value="Genomic_DNA"/>
</dbReference>
<dbReference type="STRING" id="405436.SAMN05444365_103180"/>
<dbReference type="PANTHER" id="PTHR39173:SF1">
    <property type="entry name" value="ACETYLTRANSFERASE"/>
    <property type="match status" value="1"/>
</dbReference>
<dbReference type="SUPFAM" id="SSF55729">
    <property type="entry name" value="Acyl-CoA N-acyltransferases (Nat)"/>
    <property type="match status" value="1"/>
</dbReference>
<dbReference type="AlphaFoldDB" id="A0A1H3M1U1"/>